<dbReference type="EMBL" id="DSEC01000058">
    <property type="protein sequence ID" value="HER42987.1"/>
    <property type="molecule type" value="Genomic_DNA"/>
</dbReference>
<dbReference type="Pfam" id="PF02163">
    <property type="entry name" value="Peptidase_M50"/>
    <property type="match status" value="1"/>
</dbReference>
<dbReference type="CDD" id="cd06163">
    <property type="entry name" value="S2P-M50_PDZ_RseP-like"/>
    <property type="match status" value="1"/>
</dbReference>
<name>A0A7V2ATJ2_UNCEI</name>
<comment type="caution">
    <text evidence="13">The sequence shown here is derived from an EMBL/GenBank/DDBJ whole genome shotgun (WGS) entry which is preliminary data.</text>
</comment>
<evidence type="ECO:0000256" key="4">
    <source>
        <dbReference type="ARBA" id="ARBA00022670"/>
    </source>
</evidence>
<feature type="non-terminal residue" evidence="13">
    <location>
        <position position="264"/>
    </location>
</feature>
<protein>
    <submittedName>
        <fullName evidence="13">RIP metalloprotease RseP</fullName>
    </submittedName>
</protein>
<dbReference type="InterPro" id="IPR008915">
    <property type="entry name" value="Peptidase_M50"/>
</dbReference>
<organism evidence="13">
    <name type="scientific">Eiseniibacteriota bacterium</name>
    <dbReference type="NCBI Taxonomy" id="2212470"/>
    <lineage>
        <taxon>Bacteria</taxon>
        <taxon>Candidatus Eiseniibacteriota</taxon>
    </lineage>
</organism>
<dbReference type="InterPro" id="IPR001478">
    <property type="entry name" value="PDZ"/>
</dbReference>
<dbReference type="NCBIfam" id="TIGR00054">
    <property type="entry name" value="RIP metalloprotease RseP"/>
    <property type="match status" value="1"/>
</dbReference>
<keyword evidence="9 13" id="KW-0482">Metalloprotease</keyword>
<evidence type="ECO:0000256" key="5">
    <source>
        <dbReference type="ARBA" id="ARBA00022692"/>
    </source>
</evidence>
<reference evidence="13" key="1">
    <citation type="journal article" date="2020" name="mSystems">
        <title>Genome- and Community-Level Interaction Insights into Carbon Utilization and Element Cycling Functions of Hydrothermarchaeota in Hydrothermal Sediment.</title>
        <authorList>
            <person name="Zhou Z."/>
            <person name="Liu Y."/>
            <person name="Xu W."/>
            <person name="Pan J."/>
            <person name="Luo Z.H."/>
            <person name="Li M."/>
        </authorList>
    </citation>
    <scope>NUCLEOTIDE SEQUENCE [LARGE SCALE GENOMIC DNA]</scope>
    <source>
        <strain evidence="13">SpSt-1233</strain>
    </source>
</reference>
<dbReference type="Gene3D" id="2.30.42.10">
    <property type="match status" value="2"/>
</dbReference>
<evidence type="ECO:0000256" key="6">
    <source>
        <dbReference type="ARBA" id="ARBA00022801"/>
    </source>
</evidence>
<keyword evidence="8 11" id="KW-1133">Transmembrane helix</keyword>
<keyword evidence="10 11" id="KW-0472">Membrane</keyword>
<dbReference type="GO" id="GO:0004222">
    <property type="term" value="F:metalloendopeptidase activity"/>
    <property type="evidence" value="ECO:0007669"/>
    <property type="project" value="InterPro"/>
</dbReference>
<evidence type="ECO:0000256" key="2">
    <source>
        <dbReference type="ARBA" id="ARBA00004141"/>
    </source>
</evidence>
<dbReference type="PROSITE" id="PS50106">
    <property type="entry name" value="PDZ"/>
    <property type="match status" value="1"/>
</dbReference>
<dbReference type="SUPFAM" id="SSF50156">
    <property type="entry name" value="PDZ domain-like"/>
    <property type="match status" value="2"/>
</dbReference>
<evidence type="ECO:0000313" key="13">
    <source>
        <dbReference type="EMBL" id="HER42987.1"/>
    </source>
</evidence>
<evidence type="ECO:0000256" key="7">
    <source>
        <dbReference type="ARBA" id="ARBA00022833"/>
    </source>
</evidence>
<dbReference type="Proteomes" id="UP000886069">
    <property type="component" value="Unassembled WGS sequence"/>
</dbReference>
<dbReference type="InterPro" id="IPR041489">
    <property type="entry name" value="PDZ_6"/>
</dbReference>
<comment type="similarity">
    <text evidence="3">Belongs to the peptidase M50B family.</text>
</comment>
<comment type="cofactor">
    <cofactor evidence="1">
        <name>Zn(2+)</name>
        <dbReference type="ChEBI" id="CHEBI:29105"/>
    </cofactor>
</comment>
<dbReference type="InterPro" id="IPR036034">
    <property type="entry name" value="PDZ_sf"/>
</dbReference>
<feature type="transmembrane region" description="Helical" evidence="11">
    <location>
        <begin position="106"/>
        <end position="128"/>
    </location>
</feature>
<evidence type="ECO:0000256" key="10">
    <source>
        <dbReference type="ARBA" id="ARBA00023136"/>
    </source>
</evidence>
<keyword evidence="6" id="KW-0378">Hydrolase</keyword>
<dbReference type="GO" id="GO:0016020">
    <property type="term" value="C:membrane"/>
    <property type="evidence" value="ECO:0007669"/>
    <property type="project" value="UniProtKB-SubCell"/>
</dbReference>
<feature type="domain" description="PDZ" evidence="12">
    <location>
        <begin position="130"/>
        <end position="169"/>
    </location>
</feature>
<comment type="subcellular location">
    <subcellularLocation>
        <location evidence="2">Membrane</location>
        <topology evidence="2">Multi-pass membrane protein</topology>
    </subcellularLocation>
</comment>
<dbReference type="Pfam" id="PF17820">
    <property type="entry name" value="PDZ_6"/>
    <property type="match status" value="1"/>
</dbReference>
<evidence type="ECO:0000256" key="8">
    <source>
        <dbReference type="ARBA" id="ARBA00022989"/>
    </source>
</evidence>
<evidence type="ECO:0000256" key="9">
    <source>
        <dbReference type="ARBA" id="ARBA00023049"/>
    </source>
</evidence>
<keyword evidence="7" id="KW-0862">Zinc</keyword>
<evidence type="ECO:0000256" key="3">
    <source>
        <dbReference type="ARBA" id="ARBA00007931"/>
    </source>
</evidence>
<dbReference type="InterPro" id="IPR004387">
    <property type="entry name" value="Pept_M50_Zn"/>
</dbReference>
<dbReference type="AlphaFoldDB" id="A0A7V2ATJ2"/>
<evidence type="ECO:0000256" key="11">
    <source>
        <dbReference type="SAM" id="Phobius"/>
    </source>
</evidence>
<dbReference type="PANTHER" id="PTHR42837:SF2">
    <property type="entry name" value="MEMBRANE METALLOPROTEASE ARASP2, CHLOROPLASTIC-RELATED"/>
    <property type="match status" value="1"/>
</dbReference>
<proteinExistence type="inferred from homology"/>
<dbReference type="PANTHER" id="PTHR42837">
    <property type="entry name" value="REGULATOR OF SIGMA-E PROTEASE RSEP"/>
    <property type="match status" value="1"/>
</dbReference>
<gene>
    <name evidence="13" type="primary">rseP</name>
    <name evidence="13" type="ORF">ENO08_00825</name>
</gene>
<sequence>MILTLAAFIFVLSIVVFIHEAGHFIAAKLNGIYVLTFSIGFGPKILRKRIGETEYAISALPFGGYVKMAGETEHVDGRGSGSDDLLADVPEEQYYRSKNPWQRMSVVIAGPFMNALLALVLFIMSVWVQGIFVASPRDIIVSVTPDSPAEVAGFMPGDVVISVNGERVQAGKEISALITYDENAISRFVVRRLTDTLEIDVSPAWNEEEGRLIVGIFSYSRPVIGDVKRDGPAYDAGMRSGAMVLSVNDTTVNTYIELEQLVHD</sequence>
<evidence type="ECO:0000256" key="1">
    <source>
        <dbReference type="ARBA" id="ARBA00001947"/>
    </source>
</evidence>
<accession>A0A7V2ATJ2</accession>
<dbReference type="GO" id="GO:0006508">
    <property type="term" value="P:proteolysis"/>
    <property type="evidence" value="ECO:0007669"/>
    <property type="project" value="UniProtKB-KW"/>
</dbReference>
<keyword evidence="5 11" id="KW-0812">Transmembrane</keyword>
<evidence type="ECO:0000259" key="12">
    <source>
        <dbReference type="PROSITE" id="PS50106"/>
    </source>
</evidence>
<keyword evidence="4" id="KW-0645">Protease</keyword>